<feature type="compositionally biased region" description="Basic and acidic residues" evidence="1">
    <location>
        <begin position="1091"/>
        <end position="1100"/>
    </location>
</feature>
<keyword evidence="2" id="KW-0732">Signal</keyword>
<dbReference type="Proteomes" id="UP000054561">
    <property type="component" value="Unassembled WGS sequence"/>
</dbReference>
<feature type="compositionally biased region" description="Polar residues" evidence="1">
    <location>
        <begin position="783"/>
        <end position="800"/>
    </location>
</feature>
<evidence type="ECO:0000256" key="2">
    <source>
        <dbReference type="SAM" id="SignalP"/>
    </source>
</evidence>
<sequence>MAPATLVALVAWLSLSQRASSNVIVHPSLTDFFVDSIGDHIFTSFHNVISKRISSPSCSSSADTTCHLVQAGAIGCPAEQTGQEGEDKPIKKKKKKKKKVTYHEQDDEKYTYLHTTPFYASPTEDIFSPGVEWQNEEHGRSGREAVTDKEGRNVWMKGLHFLVDLFTSLTKRKEHQMSTTKKLPPSHFINYNRTNILGEVCEFKEGPTTKYNFKGLFIGEHLNDAQNLSFLSPLSLAVEEIDFNKTFMQAWDVESSSSYVFLNNGDMWRGEKNKKKEDEGSRGGDVAVGRENNTTYLSGEATTAHLNRADGWVGSVNPMVDLAQRLKENAPINKHSTERSKENSTKRTTDGEAHDHTSPPQTNEAQTNEAHTNEVQKKNVTPTTISNIFKTLRIPSETNNCDGMVKINKQMNVGVCTRQSRAGSLFPLLLKKTLISSSPFTKRFKKKEKNHTDHQFTCAFFRSINHCEIVLFFKKSTSPGGAIMGRASHKTNSHEQTQRGTNFITKQVLKLTSNALYKKWAKVNYNKEPVHMVSTNPLKNLTVYKNYEYKKNLFKLHAGYNGISTSVMVVRNYKKKFLLNFIFHVDVCYNELYVNNDIQLRYVNSGVKPALILKGAWSSCALGAPLHSYKHRDGVEAQRVGGVDAEVDGAVDAAADGEVHGEVHGDVADAPPHESPQPETGTGKIYWYKQIFNDKVEPAKRYKRLKALYLQNPRFEENRERTYWMDKLVRESGDVLLLSPKGSVEFKTPVVVSDLYVRLHPNPLYRSSCGESGNSQTTALDQRLTAGTGNGPNNTRSSGHGASVRNDPPPLETCTQGKPYNVHVLFNFYLNKSKKYSSAAEVYVDPLNPATHHQRDNRRHTPGCTNPLNVMTLLQGNISQYRINRIEIEYSLSPHPLVQRDPSIHHTRMPFLISLCNVTLNQSQKVYNYVPTFFVPRGDFLQLLSRIEPNEGDSASTTSTEDNPNRFVNSTSFSIFSSLSESIFWAHIIQFACGVSQCHYDEATERFLVTTSGGRHEGMTQVRQEGGVPYKRPFQPNAHITPAVRDDNTEEGEDSQLSQIQKAYLDFLKRGKPSDGVSDTERATHNNGPEHTTHSDETNEPRPPQLPPQRKEQTVAYDMTSVLHLEHKQKKYLIPPYHKGIYICVESDRNQLVYNPKDLIFYIKKSEKEHVGDDTRDPLPALWIYSALLPTECDLLHFSFLTKNNFTLKMIQTNDTKFYFKNVIPLTRYEDYADVDTHHSEQVVQISFIDLKQNGFTSDFLGLTIDNQLYRAKVIEFLQSKFSTLVQFASEDMSS</sequence>
<proteinExistence type="predicted"/>
<feature type="chain" id="PRO_5002344004" evidence="2">
    <location>
        <begin position="22"/>
        <end position="1295"/>
    </location>
</feature>
<dbReference type="OrthoDB" id="378074at2759"/>
<evidence type="ECO:0000256" key="1">
    <source>
        <dbReference type="SAM" id="MobiDB-lite"/>
    </source>
</evidence>
<feature type="region of interest" description="Disordered" evidence="1">
    <location>
        <begin position="1071"/>
        <end position="1112"/>
    </location>
</feature>
<feature type="compositionally biased region" description="Basic and acidic residues" evidence="1">
    <location>
        <begin position="270"/>
        <end position="282"/>
    </location>
</feature>
<feature type="compositionally biased region" description="Basic residues" evidence="1">
    <location>
        <begin position="90"/>
        <end position="99"/>
    </location>
</feature>
<feature type="region of interest" description="Disordered" evidence="1">
    <location>
        <begin position="783"/>
        <end position="815"/>
    </location>
</feature>
<feature type="region of interest" description="Disordered" evidence="1">
    <location>
        <begin position="1026"/>
        <end position="1056"/>
    </location>
</feature>
<reference evidence="3 4" key="1">
    <citation type="submission" date="2014-03" db="EMBL/GenBank/DDBJ databases">
        <title>The Genome Sequence of Plasmodium fragile nilgiri.</title>
        <authorList>
            <consortium name="The Broad Institute Genomics Platform"/>
            <consortium name="The Broad Institute Genome Sequencing Center for Infectious Disease"/>
            <person name="Neafsey D."/>
            <person name="Duraisingh M."/>
            <person name="Young S.K."/>
            <person name="Zeng Q."/>
            <person name="Gargeya S."/>
            <person name="Abouelleil A."/>
            <person name="Alvarado L."/>
            <person name="Chapman S.B."/>
            <person name="Gainer-Dewar J."/>
            <person name="Goldberg J."/>
            <person name="Griggs A."/>
            <person name="Gujja S."/>
            <person name="Hansen M."/>
            <person name="Howarth C."/>
            <person name="Imamovic A."/>
            <person name="Larimer J."/>
            <person name="Pearson M."/>
            <person name="Poon T.W."/>
            <person name="Priest M."/>
            <person name="Roberts A."/>
            <person name="Saif S."/>
            <person name="Shea T."/>
            <person name="Sykes S."/>
            <person name="Wortman J."/>
            <person name="Nusbaum C."/>
            <person name="Birren B."/>
        </authorList>
    </citation>
    <scope>NUCLEOTIDE SEQUENCE [LARGE SCALE GENOMIC DNA]</scope>
    <source>
        <strain evidence="4">nilgiri</strain>
    </source>
</reference>
<feature type="compositionally biased region" description="Polar residues" evidence="1">
    <location>
        <begin position="358"/>
        <end position="370"/>
    </location>
</feature>
<feature type="compositionally biased region" description="Basic and acidic residues" evidence="1">
    <location>
        <begin position="335"/>
        <end position="357"/>
    </location>
</feature>
<gene>
    <name evidence="3" type="ORF">AK88_02497</name>
</gene>
<feature type="region of interest" description="Disordered" evidence="1">
    <location>
        <begin position="270"/>
        <end position="292"/>
    </location>
</feature>
<evidence type="ECO:0000313" key="3">
    <source>
        <dbReference type="EMBL" id="KJP87893.1"/>
    </source>
</evidence>
<name>A0A0D9QLR8_PLAFR</name>
<organism evidence="3 4">
    <name type="scientific">Plasmodium fragile</name>
    <dbReference type="NCBI Taxonomy" id="5857"/>
    <lineage>
        <taxon>Eukaryota</taxon>
        <taxon>Sar</taxon>
        <taxon>Alveolata</taxon>
        <taxon>Apicomplexa</taxon>
        <taxon>Aconoidasida</taxon>
        <taxon>Haemosporida</taxon>
        <taxon>Plasmodiidae</taxon>
        <taxon>Plasmodium</taxon>
        <taxon>Plasmodium (Plasmodium)</taxon>
    </lineage>
</organism>
<feature type="signal peptide" evidence="2">
    <location>
        <begin position="1"/>
        <end position="21"/>
    </location>
</feature>
<dbReference type="OMA" id="PLNVMTL"/>
<dbReference type="RefSeq" id="XP_012335545.1">
    <property type="nucleotide sequence ID" value="XM_012480122.1"/>
</dbReference>
<feature type="region of interest" description="Disordered" evidence="1">
    <location>
        <begin position="327"/>
        <end position="381"/>
    </location>
</feature>
<dbReference type="GeneID" id="24267811"/>
<accession>A0A0D9QLR8</accession>
<protein>
    <submittedName>
        <fullName evidence="3">Uncharacterized protein</fullName>
    </submittedName>
</protein>
<feature type="region of interest" description="Disordered" evidence="1">
    <location>
        <begin position="79"/>
        <end position="99"/>
    </location>
</feature>
<feature type="compositionally biased region" description="Basic and acidic residues" evidence="1">
    <location>
        <begin position="1071"/>
        <end position="1084"/>
    </location>
</feature>
<evidence type="ECO:0000313" key="4">
    <source>
        <dbReference type="Proteomes" id="UP000054561"/>
    </source>
</evidence>
<dbReference type="EMBL" id="KQ001668">
    <property type="protein sequence ID" value="KJP87893.1"/>
    <property type="molecule type" value="Genomic_DNA"/>
</dbReference>
<dbReference type="VEuPathDB" id="PlasmoDB:AK88_02497"/>
<keyword evidence="4" id="KW-1185">Reference proteome</keyword>